<dbReference type="GeneTree" id="ENSGT01120000271854"/>
<evidence type="ECO:0000256" key="11">
    <source>
        <dbReference type="ARBA" id="ARBA00023224"/>
    </source>
</evidence>
<dbReference type="Pfam" id="PF00001">
    <property type="entry name" value="7tm_1"/>
    <property type="match status" value="1"/>
</dbReference>
<dbReference type="GO" id="GO:0004930">
    <property type="term" value="F:G protein-coupled receptor activity"/>
    <property type="evidence" value="ECO:0007669"/>
    <property type="project" value="UniProtKB-KW"/>
</dbReference>
<comment type="subcellular location">
    <subcellularLocation>
        <location evidence="1">Membrane</location>
        <topology evidence="1">Multi-pass membrane protein</topology>
    </subcellularLocation>
</comment>
<evidence type="ECO:0000256" key="10">
    <source>
        <dbReference type="ARBA" id="ARBA00023170"/>
    </source>
</evidence>
<dbReference type="PANTHER" id="PTHR24240">
    <property type="entry name" value="OPSIN"/>
    <property type="match status" value="1"/>
</dbReference>
<feature type="region of interest" description="Disordered" evidence="12">
    <location>
        <begin position="1"/>
        <end position="26"/>
    </location>
</feature>
<dbReference type="InterPro" id="IPR050125">
    <property type="entry name" value="GPCR_opsins"/>
</dbReference>
<evidence type="ECO:0000256" key="7">
    <source>
        <dbReference type="ARBA" id="ARBA00022991"/>
    </source>
</evidence>
<evidence type="ECO:0000256" key="1">
    <source>
        <dbReference type="ARBA" id="ARBA00004141"/>
    </source>
</evidence>
<evidence type="ECO:0000259" key="14">
    <source>
        <dbReference type="PROSITE" id="PS50262"/>
    </source>
</evidence>
<feature type="compositionally biased region" description="Polar residues" evidence="12">
    <location>
        <begin position="10"/>
        <end position="22"/>
    </location>
</feature>
<feature type="domain" description="G-protein coupled receptors family 1 profile" evidence="14">
    <location>
        <begin position="62"/>
        <end position="318"/>
    </location>
</feature>
<sequence>MPPSLPAHLSSVSAGTSFQKSSCGGGAESTVTSASRTLHVFISYPAQSAGEGGAKRILTILGNSAVLATAVKRSSHLKSPELLIINLAVTDLGMAISMYPLAIASAWNHAWLGGDASCIYYALMGFLFGVSSMMTLCMMAVIRFLVTNSSTSNSNTINKNAVRISIAFIWLCSLLWAILPLLGWGYYGPEPFGISCTIAWSEFHNSANGFSFILSMFILCTLLPALTILICYLGIAWKVHKAYQEIQNFDRIPNAVKLERRLTLMAVLVSVGFLGAWTPYAAVSFWSIFNSSNSLHPVITLLPCLFAKSSTAYNPFIYYVFSKTFRREIKQMKCCCGWRAHFFNTENSIENHVSMMWMGRENIRACPTAKANYGEASTQ</sequence>
<dbReference type="SUPFAM" id="SSF81321">
    <property type="entry name" value="Family A G protein-coupled receptor-like"/>
    <property type="match status" value="1"/>
</dbReference>
<evidence type="ECO:0000256" key="4">
    <source>
        <dbReference type="ARBA" id="ARBA00022692"/>
    </source>
</evidence>
<dbReference type="FunFam" id="1.20.1070.10:FF:000219">
    <property type="entry name" value="Opsin 5-like 2"/>
    <property type="match status" value="1"/>
</dbReference>
<evidence type="ECO:0000313" key="16">
    <source>
        <dbReference type="Proteomes" id="UP000472274"/>
    </source>
</evidence>
<name>A0A674IL96_9SAUR</name>
<keyword evidence="11" id="KW-0807">Transducer</keyword>
<evidence type="ECO:0000256" key="9">
    <source>
        <dbReference type="ARBA" id="ARBA00023136"/>
    </source>
</evidence>
<dbReference type="GO" id="GO:0016020">
    <property type="term" value="C:membrane"/>
    <property type="evidence" value="ECO:0007669"/>
    <property type="project" value="UniProtKB-SubCell"/>
</dbReference>
<feature type="transmembrane region" description="Helical" evidence="13">
    <location>
        <begin position="119"/>
        <end position="146"/>
    </location>
</feature>
<dbReference type="Ensembl" id="ENSTMTT00000010567.1">
    <property type="protein sequence ID" value="ENSTMTP00000010221.1"/>
    <property type="gene ID" value="ENSTMTG00000007443.1"/>
</dbReference>
<reference evidence="15" key="2">
    <citation type="submission" date="2025-09" db="UniProtKB">
        <authorList>
            <consortium name="Ensembl"/>
        </authorList>
    </citation>
    <scope>IDENTIFICATION</scope>
</reference>
<protein>
    <recommendedName>
        <fullName evidence="14">G-protein coupled receptors family 1 profile domain-containing protein</fullName>
    </recommendedName>
</protein>
<dbReference type="GO" id="GO:0009881">
    <property type="term" value="F:photoreceptor activity"/>
    <property type="evidence" value="ECO:0007669"/>
    <property type="project" value="UniProtKB-KW"/>
</dbReference>
<feature type="transmembrane region" description="Helical" evidence="13">
    <location>
        <begin position="82"/>
        <end position="107"/>
    </location>
</feature>
<organism evidence="15 16">
    <name type="scientific">Terrapene triunguis</name>
    <name type="common">Three-toed box turtle</name>
    <dbReference type="NCBI Taxonomy" id="2587831"/>
    <lineage>
        <taxon>Eukaryota</taxon>
        <taxon>Metazoa</taxon>
        <taxon>Chordata</taxon>
        <taxon>Craniata</taxon>
        <taxon>Vertebrata</taxon>
        <taxon>Euteleostomi</taxon>
        <taxon>Archelosauria</taxon>
        <taxon>Testudinata</taxon>
        <taxon>Testudines</taxon>
        <taxon>Cryptodira</taxon>
        <taxon>Durocryptodira</taxon>
        <taxon>Testudinoidea</taxon>
        <taxon>Emydidae</taxon>
        <taxon>Terrapene</taxon>
    </lineage>
</organism>
<evidence type="ECO:0000256" key="8">
    <source>
        <dbReference type="ARBA" id="ARBA00023040"/>
    </source>
</evidence>
<reference evidence="15" key="1">
    <citation type="submission" date="2025-08" db="UniProtKB">
        <authorList>
            <consortium name="Ensembl"/>
        </authorList>
    </citation>
    <scope>IDENTIFICATION</scope>
</reference>
<keyword evidence="8" id="KW-0297">G-protein coupled receptor</keyword>
<feature type="transmembrane region" description="Helical" evidence="13">
    <location>
        <begin position="298"/>
        <end position="321"/>
    </location>
</feature>
<feature type="transmembrane region" description="Helical" evidence="13">
    <location>
        <begin position="167"/>
        <end position="187"/>
    </location>
</feature>
<dbReference type="CDD" id="cd15074">
    <property type="entry name" value="7tmA_Opsin5_neuropsin"/>
    <property type="match status" value="1"/>
</dbReference>
<proteinExistence type="predicted"/>
<dbReference type="PROSITE" id="PS50262">
    <property type="entry name" value="G_PROTEIN_RECEP_F1_2"/>
    <property type="match status" value="1"/>
</dbReference>
<evidence type="ECO:0000256" key="12">
    <source>
        <dbReference type="SAM" id="MobiDB-lite"/>
    </source>
</evidence>
<dbReference type="Proteomes" id="UP000472274">
    <property type="component" value="Unplaced"/>
</dbReference>
<evidence type="ECO:0000256" key="6">
    <source>
        <dbReference type="ARBA" id="ARBA00022989"/>
    </source>
</evidence>
<keyword evidence="5" id="KW-0681">Retinal protein</keyword>
<feature type="transmembrane region" description="Helical" evidence="13">
    <location>
        <begin position="262"/>
        <end position="286"/>
    </location>
</feature>
<dbReference type="PROSITE" id="PS00238">
    <property type="entry name" value="OPSIN"/>
    <property type="match status" value="1"/>
</dbReference>
<evidence type="ECO:0000256" key="3">
    <source>
        <dbReference type="ARBA" id="ARBA00022606"/>
    </source>
</evidence>
<dbReference type="InterPro" id="IPR027430">
    <property type="entry name" value="Retinal_BS"/>
</dbReference>
<feature type="transmembrane region" description="Helical" evidence="13">
    <location>
        <begin position="207"/>
        <end position="235"/>
    </location>
</feature>
<dbReference type="InterPro" id="IPR017452">
    <property type="entry name" value="GPCR_Rhodpsn_7TM"/>
</dbReference>
<accession>A0A674IL96</accession>
<dbReference type="InParanoid" id="A0A674IL96"/>
<evidence type="ECO:0000256" key="13">
    <source>
        <dbReference type="SAM" id="Phobius"/>
    </source>
</evidence>
<keyword evidence="3" id="KW-0716">Sensory transduction</keyword>
<dbReference type="GO" id="GO:0007602">
    <property type="term" value="P:phototransduction"/>
    <property type="evidence" value="ECO:0007669"/>
    <property type="project" value="UniProtKB-KW"/>
</dbReference>
<dbReference type="PRINTS" id="PR00237">
    <property type="entry name" value="GPCRRHODOPSN"/>
</dbReference>
<dbReference type="Gene3D" id="1.20.1070.10">
    <property type="entry name" value="Rhodopsin 7-helix transmembrane proteins"/>
    <property type="match status" value="1"/>
</dbReference>
<dbReference type="AlphaFoldDB" id="A0A674IL96"/>
<keyword evidence="6 13" id="KW-1133">Transmembrane helix</keyword>
<keyword evidence="4 13" id="KW-0812">Transmembrane</keyword>
<evidence type="ECO:0000256" key="2">
    <source>
        <dbReference type="ARBA" id="ARBA00022543"/>
    </source>
</evidence>
<keyword evidence="10" id="KW-0675">Receptor</keyword>
<dbReference type="InterPro" id="IPR000276">
    <property type="entry name" value="GPCR_Rhodpsn"/>
</dbReference>
<keyword evidence="16" id="KW-1185">Reference proteome</keyword>
<keyword evidence="9 13" id="KW-0472">Membrane</keyword>
<keyword evidence="2" id="KW-0600">Photoreceptor protein</keyword>
<keyword evidence="7" id="KW-0157">Chromophore</keyword>
<evidence type="ECO:0000313" key="15">
    <source>
        <dbReference type="Ensembl" id="ENSTMTP00000010221.1"/>
    </source>
</evidence>
<evidence type="ECO:0000256" key="5">
    <source>
        <dbReference type="ARBA" id="ARBA00022925"/>
    </source>
</evidence>